<evidence type="ECO:0000256" key="5">
    <source>
        <dbReference type="ARBA" id="ARBA00022729"/>
    </source>
</evidence>
<dbReference type="PROSITE" id="PS50983">
    <property type="entry name" value="FE_B12_PBP"/>
    <property type="match status" value="1"/>
</dbReference>
<organism evidence="9 10">
    <name type="scientific">Pseudoroseicyclus tamaricis</name>
    <dbReference type="NCBI Taxonomy" id="2705421"/>
    <lineage>
        <taxon>Bacteria</taxon>
        <taxon>Pseudomonadati</taxon>
        <taxon>Pseudomonadota</taxon>
        <taxon>Alphaproteobacteria</taxon>
        <taxon>Rhodobacterales</taxon>
        <taxon>Paracoccaceae</taxon>
        <taxon>Pseudoroseicyclus</taxon>
    </lineage>
</organism>
<dbReference type="PANTHER" id="PTHR30532">
    <property type="entry name" value="IRON III DICITRATE-BINDING PERIPLASMIC PROTEIN"/>
    <property type="match status" value="1"/>
</dbReference>
<evidence type="ECO:0000259" key="8">
    <source>
        <dbReference type="PROSITE" id="PS50983"/>
    </source>
</evidence>
<dbReference type="EMBL" id="JAAGAB010000002">
    <property type="protein sequence ID" value="NDV01231.1"/>
    <property type="molecule type" value="Genomic_DNA"/>
</dbReference>
<dbReference type="RefSeq" id="WP_163892740.1">
    <property type="nucleotide sequence ID" value="NZ_JAAFYS010000002.1"/>
</dbReference>
<feature type="domain" description="Fe/B12 periplasmic-binding" evidence="8">
    <location>
        <begin position="41"/>
        <end position="309"/>
    </location>
</feature>
<evidence type="ECO:0000256" key="2">
    <source>
        <dbReference type="ARBA" id="ARBA00008814"/>
    </source>
</evidence>
<dbReference type="Gene3D" id="3.40.50.1980">
    <property type="entry name" value="Nitrogenase molybdenum iron protein domain"/>
    <property type="match status" value="2"/>
</dbReference>
<dbReference type="PANTHER" id="PTHR30532:SF24">
    <property type="entry name" value="FERRIC ENTEROBACTIN-BINDING PERIPLASMIC PROTEIN FEPB"/>
    <property type="match status" value="1"/>
</dbReference>
<keyword evidence="3" id="KW-0813">Transport</keyword>
<dbReference type="InterPro" id="IPR051313">
    <property type="entry name" value="Bact_iron-sidero_bind"/>
</dbReference>
<evidence type="ECO:0000313" key="9">
    <source>
        <dbReference type="EMBL" id="NDV01231.1"/>
    </source>
</evidence>
<dbReference type="SUPFAM" id="SSF53807">
    <property type="entry name" value="Helical backbone' metal receptor"/>
    <property type="match status" value="1"/>
</dbReference>
<keyword evidence="6" id="KW-0175">Coiled coil</keyword>
<dbReference type="GO" id="GO:0030288">
    <property type="term" value="C:outer membrane-bounded periplasmic space"/>
    <property type="evidence" value="ECO:0007669"/>
    <property type="project" value="TreeGrafter"/>
</dbReference>
<evidence type="ECO:0000256" key="3">
    <source>
        <dbReference type="ARBA" id="ARBA00022448"/>
    </source>
</evidence>
<comment type="subcellular location">
    <subcellularLocation>
        <location evidence="1">Cell envelope</location>
    </subcellularLocation>
</comment>
<evidence type="ECO:0000256" key="4">
    <source>
        <dbReference type="ARBA" id="ARBA00022496"/>
    </source>
</evidence>
<feature type="coiled-coil region" evidence="6">
    <location>
        <begin position="148"/>
        <end position="175"/>
    </location>
</feature>
<dbReference type="Proteomes" id="UP000474757">
    <property type="component" value="Unassembled WGS sequence"/>
</dbReference>
<dbReference type="InterPro" id="IPR002491">
    <property type="entry name" value="ABC_transptr_periplasmic_BD"/>
</dbReference>
<feature type="chain" id="PRO_5025538221" evidence="7">
    <location>
        <begin position="20"/>
        <end position="319"/>
    </location>
</feature>
<evidence type="ECO:0000313" key="10">
    <source>
        <dbReference type="Proteomes" id="UP000474757"/>
    </source>
</evidence>
<keyword evidence="4" id="KW-0406">Ion transport</keyword>
<keyword evidence="5 7" id="KW-0732">Signal</keyword>
<keyword evidence="10" id="KW-1185">Reference proteome</keyword>
<evidence type="ECO:0000256" key="6">
    <source>
        <dbReference type="SAM" id="Coils"/>
    </source>
</evidence>
<comment type="similarity">
    <text evidence="2">Belongs to the bacterial solute-binding protein 8 family.</text>
</comment>
<accession>A0A6B2JIM0</accession>
<keyword evidence="4" id="KW-0410">Iron transport</keyword>
<comment type="caution">
    <text evidence="9">The sequence shown here is derived from an EMBL/GenBank/DDBJ whole genome shotgun (WGS) entry which is preliminary data.</text>
</comment>
<reference evidence="9 10" key="1">
    <citation type="submission" date="2020-02" db="EMBL/GenBank/DDBJ databases">
        <title>Pseudoroseicyclus tamarix, sp. nov., isolated from offshore sediment of a Tamarix chinensis forest.</title>
        <authorList>
            <person name="Gai Y."/>
        </authorList>
    </citation>
    <scope>NUCLEOTIDE SEQUENCE [LARGE SCALE GENOMIC DNA]</scope>
    <source>
        <strain evidence="9 10">CLL3-39</strain>
    </source>
</reference>
<sequence>MPLLLRASALAVLAAPAMAQDYPLTIEHKFGTSIIEEPPERVASLDYNGADNLLALGVQPVAIRYWYGDYENAVWPWADELLESEPEILRGDLNFEQIAATEPDVIVALWSGITAQDYERLSLIAPVVAVPEGVGDFSLPWDELALMAGTAVGRLDEAEAQVAEIEAEMQAIAARHPDWADKTAAVAYYYGDTPGTYTGEDIRPLLLSRLGLSLPEPVQALATGSKFAVTFSEEELQIIDADVLIWMIDETAGQRDKIEGLALRPALTAYQEGREVFTDVLLSSAFSHASLLSIPFVLEDLEPRIAAAIDGDPATAVPE</sequence>
<proteinExistence type="inferred from homology"/>
<keyword evidence="4" id="KW-0408">Iron</keyword>
<dbReference type="AlphaFoldDB" id="A0A6B2JIM0"/>
<feature type="signal peptide" evidence="7">
    <location>
        <begin position="1"/>
        <end position="19"/>
    </location>
</feature>
<dbReference type="GO" id="GO:1901678">
    <property type="term" value="P:iron coordination entity transport"/>
    <property type="evidence" value="ECO:0007669"/>
    <property type="project" value="UniProtKB-ARBA"/>
</dbReference>
<gene>
    <name evidence="9" type="ORF">GZA08_09660</name>
</gene>
<evidence type="ECO:0000256" key="7">
    <source>
        <dbReference type="SAM" id="SignalP"/>
    </source>
</evidence>
<name>A0A6B2JIM0_9RHOB</name>
<protein>
    <submittedName>
        <fullName evidence="9">ABC transporter substrate-binding protein</fullName>
    </submittedName>
</protein>
<dbReference type="Pfam" id="PF01497">
    <property type="entry name" value="Peripla_BP_2"/>
    <property type="match status" value="1"/>
</dbReference>
<evidence type="ECO:0000256" key="1">
    <source>
        <dbReference type="ARBA" id="ARBA00004196"/>
    </source>
</evidence>